<dbReference type="InterPro" id="IPR019855">
    <property type="entry name" value="CRISPR-assoc_Cas1_NMENI"/>
</dbReference>
<keyword evidence="6" id="KW-0051">Antiviral defense</keyword>
<reference evidence="9" key="1">
    <citation type="submission" date="2018-06" db="EMBL/GenBank/DDBJ databases">
        <authorList>
            <person name="Zhirakovskaya E."/>
        </authorList>
    </citation>
    <scope>NUCLEOTIDE SEQUENCE</scope>
</reference>
<dbReference type="InterPro" id="IPR042206">
    <property type="entry name" value="CRISPR-assoc_Cas1_C"/>
</dbReference>
<dbReference type="InterPro" id="IPR042211">
    <property type="entry name" value="CRISPR-assoc_Cas1_N"/>
</dbReference>
<dbReference type="GO" id="GO:0004520">
    <property type="term" value="F:DNA endonuclease activity"/>
    <property type="evidence" value="ECO:0007669"/>
    <property type="project" value="InterPro"/>
</dbReference>
<accession>A0A3B0SAI0</accession>
<keyword evidence="4" id="KW-0378">Hydrolase</keyword>
<evidence type="ECO:0000256" key="8">
    <source>
        <dbReference type="ARBA" id="ARBA00023211"/>
    </source>
</evidence>
<dbReference type="InterPro" id="IPR050646">
    <property type="entry name" value="Cas1"/>
</dbReference>
<dbReference type="GO" id="GO:0046872">
    <property type="term" value="F:metal ion binding"/>
    <property type="evidence" value="ECO:0007669"/>
    <property type="project" value="UniProtKB-KW"/>
</dbReference>
<organism evidence="9">
    <name type="scientific">hydrothermal vent metagenome</name>
    <dbReference type="NCBI Taxonomy" id="652676"/>
    <lineage>
        <taxon>unclassified sequences</taxon>
        <taxon>metagenomes</taxon>
        <taxon>ecological metagenomes</taxon>
    </lineage>
</organism>
<evidence type="ECO:0000256" key="4">
    <source>
        <dbReference type="ARBA" id="ARBA00022801"/>
    </source>
</evidence>
<dbReference type="GO" id="GO:0051607">
    <property type="term" value="P:defense response to virus"/>
    <property type="evidence" value="ECO:0007669"/>
    <property type="project" value="UniProtKB-KW"/>
</dbReference>
<evidence type="ECO:0000256" key="6">
    <source>
        <dbReference type="ARBA" id="ARBA00023118"/>
    </source>
</evidence>
<evidence type="ECO:0000256" key="7">
    <source>
        <dbReference type="ARBA" id="ARBA00023125"/>
    </source>
</evidence>
<evidence type="ECO:0000256" key="2">
    <source>
        <dbReference type="ARBA" id="ARBA00022723"/>
    </source>
</evidence>
<evidence type="ECO:0000313" key="9">
    <source>
        <dbReference type="EMBL" id="VAW00993.1"/>
    </source>
</evidence>
<gene>
    <name evidence="9" type="ORF">MNBD_ALPHA06-2134</name>
</gene>
<dbReference type="EMBL" id="UOEE01000308">
    <property type="protein sequence ID" value="VAW00993.1"/>
    <property type="molecule type" value="Genomic_DNA"/>
</dbReference>
<dbReference type="Pfam" id="PF01867">
    <property type="entry name" value="Cas_Cas1"/>
    <property type="match status" value="1"/>
</dbReference>
<name>A0A3B0SAI0_9ZZZZ</name>
<dbReference type="GO" id="GO:0003677">
    <property type="term" value="F:DNA binding"/>
    <property type="evidence" value="ECO:0007669"/>
    <property type="project" value="UniProtKB-KW"/>
</dbReference>
<keyword evidence="2" id="KW-0479">Metal-binding</keyword>
<dbReference type="PANTHER" id="PTHR34353:SF2">
    <property type="entry name" value="CRISPR-ASSOCIATED ENDONUCLEASE CAS1 1"/>
    <property type="match status" value="1"/>
</dbReference>
<evidence type="ECO:0000256" key="3">
    <source>
        <dbReference type="ARBA" id="ARBA00022759"/>
    </source>
</evidence>
<proteinExistence type="predicted"/>
<sequence>MIGGRIVDITSDGVHLSVTRGFMKISKDHEQIGQVALDDIAALIIHAHGATFSANLVIRLAERGTPMVMCAANHNPIAFVLPLHGHFEQGKRMRAQADASKRKRDRIWRDLIKAKIVAQGDVLDACGMNGETVRHMHRTVKAGDPDNVEAQAARRYWPLLFGKTFRRDRNMGDINAHLNYGYTVLRAAAARSILGAGLHPSLSVHHISGGEALRLADDVMEPFRPFVDMVVFRLAPKNEQELSSDSKRELAAVTEFDLSGPKGASPIRVCLDRLCVSMAQMFTGEVSHLELPGSPLPLLAARQ</sequence>
<dbReference type="PANTHER" id="PTHR34353">
    <property type="entry name" value="CRISPR-ASSOCIATED ENDONUCLEASE CAS1 1"/>
    <property type="match status" value="1"/>
</dbReference>
<dbReference type="GO" id="GO:0043571">
    <property type="term" value="P:maintenance of CRISPR repeat elements"/>
    <property type="evidence" value="ECO:0007669"/>
    <property type="project" value="InterPro"/>
</dbReference>
<dbReference type="NCBIfam" id="TIGR03639">
    <property type="entry name" value="cas1_NMENI"/>
    <property type="match status" value="1"/>
</dbReference>
<dbReference type="NCBIfam" id="TIGR00287">
    <property type="entry name" value="cas1"/>
    <property type="match status" value="1"/>
</dbReference>
<dbReference type="Gene3D" id="3.100.10.20">
    <property type="entry name" value="CRISPR-associated endonuclease Cas1, N-terminal domain"/>
    <property type="match status" value="1"/>
</dbReference>
<keyword evidence="5" id="KW-0460">Magnesium</keyword>
<evidence type="ECO:0000256" key="1">
    <source>
        <dbReference type="ARBA" id="ARBA00022722"/>
    </source>
</evidence>
<dbReference type="AlphaFoldDB" id="A0A3B0SAI0"/>
<keyword evidence="1" id="KW-0540">Nuclease</keyword>
<evidence type="ECO:0000256" key="5">
    <source>
        <dbReference type="ARBA" id="ARBA00022842"/>
    </source>
</evidence>
<dbReference type="GO" id="GO:0016787">
    <property type="term" value="F:hydrolase activity"/>
    <property type="evidence" value="ECO:0007669"/>
    <property type="project" value="UniProtKB-KW"/>
</dbReference>
<dbReference type="InterPro" id="IPR002729">
    <property type="entry name" value="CRISPR-assoc_Cas1"/>
</dbReference>
<keyword evidence="3" id="KW-0255">Endonuclease</keyword>
<keyword evidence="7" id="KW-0238">DNA-binding</keyword>
<dbReference type="Gene3D" id="1.20.120.920">
    <property type="entry name" value="CRISPR-associated endonuclease Cas1, C-terminal domain"/>
    <property type="match status" value="1"/>
</dbReference>
<keyword evidence="8" id="KW-0464">Manganese</keyword>
<protein>
    <submittedName>
        <fullName evidence="9">CRISPR-associated protein Cas1</fullName>
    </submittedName>
</protein>